<comment type="caution">
    <text evidence="2">The sequence shown here is derived from an EMBL/GenBank/DDBJ whole genome shotgun (WGS) entry which is preliminary data.</text>
</comment>
<dbReference type="EMBL" id="JAPWDV010000003">
    <property type="protein sequence ID" value="KAJ6217001.1"/>
    <property type="molecule type" value="Genomic_DNA"/>
</dbReference>
<dbReference type="AlphaFoldDB" id="A0A9Q0RL54"/>
<dbReference type="Proteomes" id="UP001142055">
    <property type="component" value="Chromosome 3"/>
</dbReference>
<evidence type="ECO:0000313" key="2">
    <source>
        <dbReference type="EMBL" id="KAJ6217001.1"/>
    </source>
</evidence>
<name>A0A9Q0RL54_BLOTA</name>
<reference evidence="2" key="1">
    <citation type="submission" date="2022-12" db="EMBL/GenBank/DDBJ databases">
        <title>Genome assemblies of Blomia tropicalis.</title>
        <authorList>
            <person name="Cui Y."/>
        </authorList>
    </citation>
    <scope>NUCLEOTIDE SEQUENCE</scope>
    <source>
        <tissue evidence="2">Adult mites</tissue>
    </source>
</reference>
<protein>
    <submittedName>
        <fullName evidence="2">Uncharacterized protein</fullName>
    </submittedName>
</protein>
<proteinExistence type="predicted"/>
<gene>
    <name evidence="2" type="ORF">RDWZM_008158</name>
</gene>
<sequence length="85" mass="9377">MSERAGQDGGSPMSLPPETIDGTIDVSAQHNRQATCPRCNRRAIKLKIIESIKVTLNVLIGGRHRRIKVNWCVVYGNDATGHNRP</sequence>
<feature type="region of interest" description="Disordered" evidence="1">
    <location>
        <begin position="1"/>
        <end position="21"/>
    </location>
</feature>
<evidence type="ECO:0000313" key="3">
    <source>
        <dbReference type="Proteomes" id="UP001142055"/>
    </source>
</evidence>
<keyword evidence="3" id="KW-1185">Reference proteome</keyword>
<organism evidence="2 3">
    <name type="scientific">Blomia tropicalis</name>
    <name type="common">Mite</name>
    <dbReference type="NCBI Taxonomy" id="40697"/>
    <lineage>
        <taxon>Eukaryota</taxon>
        <taxon>Metazoa</taxon>
        <taxon>Ecdysozoa</taxon>
        <taxon>Arthropoda</taxon>
        <taxon>Chelicerata</taxon>
        <taxon>Arachnida</taxon>
        <taxon>Acari</taxon>
        <taxon>Acariformes</taxon>
        <taxon>Sarcoptiformes</taxon>
        <taxon>Astigmata</taxon>
        <taxon>Glycyphagoidea</taxon>
        <taxon>Echimyopodidae</taxon>
        <taxon>Blomia</taxon>
    </lineage>
</organism>
<accession>A0A9Q0RL54</accession>
<evidence type="ECO:0000256" key="1">
    <source>
        <dbReference type="SAM" id="MobiDB-lite"/>
    </source>
</evidence>